<comment type="caution">
    <text evidence="3">The sequence shown here is derived from an EMBL/GenBank/DDBJ whole genome shotgun (WGS) entry which is preliminary data.</text>
</comment>
<evidence type="ECO:0000313" key="2">
    <source>
        <dbReference type="EMBL" id="RXN09368.1"/>
    </source>
</evidence>
<accession>A0A498LQ79</accession>
<evidence type="ECO:0000313" key="3">
    <source>
        <dbReference type="EMBL" id="RXN09813.1"/>
    </source>
</evidence>
<gene>
    <name evidence="2" type="ORF">ROHU_011095</name>
    <name evidence="3" type="ORF">ROHU_031193</name>
</gene>
<dbReference type="Proteomes" id="UP000290572">
    <property type="component" value="Unassembled WGS sequence"/>
</dbReference>
<evidence type="ECO:0000256" key="1">
    <source>
        <dbReference type="SAM" id="MobiDB-lite"/>
    </source>
</evidence>
<name>A0A498LQ79_LABRO</name>
<dbReference type="EMBL" id="QBIY01013246">
    <property type="protein sequence ID" value="RXN09813.1"/>
    <property type="molecule type" value="Genomic_DNA"/>
</dbReference>
<proteinExistence type="predicted"/>
<dbReference type="EMBL" id="QBIY01013285">
    <property type="protein sequence ID" value="RXN09368.1"/>
    <property type="molecule type" value="Genomic_DNA"/>
</dbReference>
<organism evidence="3 4">
    <name type="scientific">Labeo rohita</name>
    <name type="common">Indian major carp</name>
    <name type="synonym">Cyprinus rohita</name>
    <dbReference type="NCBI Taxonomy" id="84645"/>
    <lineage>
        <taxon>Eukaryota</taxon>
        <taxon>Metazoa</taxon>
        <taxon>Chordata</taxon>
        <taxon>Craniata</taxon>
        <taxon>Vertebrata</taxon>
        <taxon>Euteleostomi</taxon>
        <taxon>Actinopterygii</taxon>
        <taxon>Neopterygii</taxon>
        <taxon>Teleostei</taxon>
        <taxon>Ostariophysi</taxon>
        <taxon>Cypriniformes</taxon>
        <taxon>Cyprinidae</taxon>
        <taxon>Labeoninae</taxon>
        <taxon>Labeonini</taxon>
        <taxon>Labeo</taxon>
    </lineage>
</organism>
<dbReference type="AlphaFoldDB" id="A0A498LQ79"/>
<evidence type="ECO:0000313" key="4">
    <source>
        <dbReference type="Proteomes" id="UP000290572"/>
    </source>
</evidence>
<feature type="compositionally biased region" description="Polar residues" evidence="1">
    <location>
        <begin position="1"/>
        <end position="10"/>
    </location>
</feature>
<keyword evidence="4" id="KW-1185">Reference proteome</keyword>
<reference evidence="3 4" key="1">
    <citation type="submission" date="2018-03" db="EMBL/GenBank/DDBJ databases">
        <title>Draft genome sequence of Rohu Carp (Labeo rohita).</title>
        <authorList>
            <person name="Das P."/>
            <person name="Kushwaha B."/>
            <person name="Joshi C.G."/>
            <person name="Kumar D."/>
            <person name="Nagpure N.S."/>
            <person name="Sahoo L."/>
            <person name="Das S.P."/>
            <person name="Bit A."/>
            <person name="Patnaik S."/>
            <person name="Meher P.K."/>
            <person name="Jayasankar P."/>
            <person name="Koringa P.G."/>
            <person name="Patel N.V."/>
            <person name="Hinsu A.T."/>
            <person name="Kumar R."/>
            <person name="Pandey M."/>
            <person name="Agarwal S."/>
            <person name="Srivastava S."/>
            <person name="Singh M."/>
            <person name="Iquebal M.A."/>
            <person name="Jaiswal S."/>
            <person name="Angadi U.B."/>
            <person name="Kumar N."/>
            <person name="Raza M."/>
            <person name="Shah T.M."/>
            <person name="Rai A."/>
            <person name="Jena J.K."/>
        </authorList>
    </citation>
    <scope>NUCLEOTIDE SEQUENCE [LARGE SCALE GENOMIC DNA]</scope>
    <source>
        <strain evidence="3">DASCIFA01</strain>
        <tissue evidence="3">Testis</tissue>
    </source>
</reference>
<feature type="region of interest" description="Disordered" evidence="1">
    <location>
        <begin position="1"/>
        <end position="30"/>
    </location>
</feature>
<sequence length="92" mass="10074">MLRVNSQPVSPRSDPAGQAPGEGSPCGAALRRRAGKARRAIRVRPSRIVIISVIYVPFFSWSESSSEGLWTLGAVLRTDAHVTPRLRILPLR</sequence>
<protein>
    <submittedName>
        <fullName evidence="3">Uncharacterized protein</fullName>
    </submittedName>
</protein>